<dbReference type="STRING" id="1314781.A0A165BPF8"/>
<sequence>MSDCPALPSEIWAHVFAFTVFRPDDGGDLWIPDPSIHNAPLLLCRVSRQWRDIALQSSELWTSLGLDVTELTLADGVLDGAQRWLARSQDRPLQLSLWNDGASLAVGNSFVERILAKHLHHVETLMIRMSGGGWPLSPDGEPSRWISPPALNELPLLKAVDLRFKVKDYVIWTQPIFRARLPALRRLDMADYTMMTDVYLPLEGNLKHITHLDIATNNYQYWIFWILEQCPHLVYCRLNFRMRLPFEPREHASSRPLVLPHLRTLILYVKRITYWRDVFAVSTFSALEELKVFGAIWPLPSFIPFLLRSQCRLRALGIENASISETELIPILRALSQNLESLSLNPEYSSQPPFERLPVGDTLVHALDPRHSTDSSSVLLPRLSRIEIDGRFAGKPPWTD</sequence>
<accession>A0A165BPF8</accession>
<proteinExistence type="predicted"/>
<reference evidence="1 2" key="1">
    <citation type="journal article" date="2016" name="Mol. Biol. Evol.">
        <title>Comparative Genomics of Early-Diverging Mushroom-Forming Fungi Provides Insights into the Origins of Lignocellulose Decay Capabilities.</title>
        <authorList>
            <person name="Nagy L.G."/>
            <person name="Riley R."/>
            <person name="Tritt A."/>
            <person name="Adam C."/>
            <person name="Daum C."/>
            <person name="Floudas D."/>
            <person name="Sun H."/>
            <person name="Yadav J.S."/>
            <person name="Pangilinan J."/>
            <person name="Larsson K.H."/>
            <person name="Matsuura K."/>
            <person name="Barry K."/>
            <person name="Labutti K."/>
            <person name="Kuo R."/>
            <person name="Ohm R.A."/>
            <person name="Bhattacharya S.S."/>
            <person name="Shirouzu T."/>
            <person name="Yoshinaga Y."/>
            <person name="Martin F.M."/>
            <person name="Grigoriev I.V."/>
            <person name="Hibbett D.S."/>
        </authorList>
    </citation>
    <scope>NUCLEOTIDE SEQUENCE [LARGE SCALE GENOMIC DNA]</scope>
    <source>
        <strain evidence="1 2">HHB12029</strain>
    </source>
</reference>
<dbReference type="Gene3D" id="1.20.1280.50">
    <property type="match status" value="1"/>
</dbReference>
<dbReference type="SUPFAM" id="SSF52047">
    <property type="entry name" value="RNI-like"/>
    <property type="match status" value="1"/>
</dbReference>
<evidence type="ECO:0000313" key="2">
    <source>
        <dbReference type="Proteomes" id="UP000077266"/>
    </source>
</evidence>
<dbReference type="OrthoDB" id="3253362at2759"/>
<evidence type="ECO:0000313" key="1">
    <source>
        <dbReference type="EMBL" id="KZV81016.1"/>
    </source>
</evidence>
<feature type="non-terminal residue" evidence="1">
    <location>
        <position position="400"/>
    </location>
</feature>
<dbReference type="InterPro" id="IPR032675">
    <property type="entry name" value="LRR_dom_sf"/>
</dbReference>
<organism evidence="1 2">
    <name type="scientific">Exidia glandulosa HHB12029</name>
    <dbReference type="NCBI Taxonomy" id="1314781"/>
    <lineage>
        <taxon>Eukaryota</taxon>
        <taxon>Fungi</taxon>
        <taxon>Dikarya</taxon>
        <taxon>Basidiomycota</taxon>
        <taxon>Agaricomycotina</taxon>
        <taxon>Agaricomycetes</taxon>
        <taxon>Auriculariales</taxon>
        <taxon>Exidiaceae</taxon>
        <taxon>Exidia</taxon>
    </lineage>
</organism>
<keyword evidence="2" id="KW-1185">Reference proteome</keyword>
<dbReference type="Gene3D" id="3.80.10.10">
    <property type="entry name" value="Ribonuclease Inhibitor"/>
    <property type="match status" value="1"/>
</dbReference>
<dbReference type="Proteomes" id="UP000077266">
    <property type="component" value="Unassembled WGS sequence"/>
</dbReference>
<gene>
    <name evidence="1" type="ORF">EXIGLDRAFT_780251</name>
</gene>
<dbReference type="AlphaFoldDB" id="A0A165BPF8"/>
<protein>
    <recommendedName>
        <fullName evidence="3">F-box domain-containing protein</fullName>
    </recommendedName>
</protein>
<dbReference type="EMBL" id="KV426427">
    <property type="protein sequence ID" value="KZV81016.1"/>
    <property type="molecule type" value="Genomic_DNA"/>
</dbReference>
<dbReference type="InParanoid" id="A0A165BPF8"/>
<evidence type="ECO:0008006" key="3">
    <source>
        <dbReference type="Google" id="ProtNLM"/>
    </source>
</evidence>
<name>A0A165BPF8_EXIGL</name>